<keyword evidence="10" id="KW-1185">Reference proteome</keyword>
<dbReference type="InterPro" id="IPR042123">
    <property type="entry name" value="Zip3/RNF212-like"/>
</dbReference>
<dbReference type="InterPro" id="IPR013083">
    <property type="entry name" value="Znf_RING/FYVE/PHD"/>
</dbReference>
<feature type="compositionally biased region" description="Low complexity" evidence="7">
    <location>
        <begin position="202"/>
        <end position="219"/>
    </location>
</feature>
<dbReference type="PANTHER" id="PTHR22663">
    <property type="entry name" value="RING FINGER PROTEIN NARYA-RELATED"/>
    <property type="match status" value="1"/>
</dbReference>
<organism evidence="9 10">
    <name type="scientific">Periplaneta americana</name>
    <name type="common">American cockroach</name>
    <name type="synonym">Blatta americana</name>
    <dbReference type="NCBI Taxonomy" id="6978"/>
    <lineage>
        <taxon>Eukaryota</taxon>
        <taxon>Metazoa</taxon>
        <taxon>Ecdysozoa</taxon>
        <taxon>Arthropoda</taxon>
        <taxon>Hexapoda</taxon>
        <taxon>Insecta</taxon>
        <taxon>Pterygota</taxon>
        <taxon>Neoptera</taxon>
        <taxon>Polyneoptera</taxon>
        <taxon>Dictyoptera</taxon>
        <taxon>Blattodea</taxon>
        <taxon>Blattoidea</taxon>
        <taxon>Blattidae</taxon>
        <taxon>Blattinae</taxon>
        <taxon>Periplaneta</taxon>
    </lineage>
</organism>
<dbReference type="InterPro" id="IPR001841">
    <property type="entry name" value="Znf_RING"/>
</dbReference>
<evidence type="ECO:0000313" key="9">
    <source>
        <dbReference type="EMBL" id="KAJ4440015.1"/>
    </source>
</evidence>
<dbReference type="Gene3D" id="3.30.40.10">
    <property type="entry name" value="Zinc/RING finger domain, C3HC4 (zinc finger)"/>
    <property type="match status" value="1"/>
</dbReference>
<name>A0ABQ8T266_PERAM</name>
<dbReference type="PROSITE" id="PS00518">
    <property type="entry name" value="ZF_RING_1"/>
    <property type="match status" value="1"/>
</dbReference>
<evidence type="ECO:0000256" key="7">
    <source>
        <dbReference type="SAM" id="MobiDB-lite"/>
    </source>
</evidence>
<evidence type="ECO:0000256" key="2">
    <source>
        <dbReference type="ARBA" id="ARBA00022771"/>
    </source>
</evidence>
<feature type="region of interest" description="Disordered" evidence="7">
    <location>
        <begin position="193"/>
        <end position="262"/>
    </location>
</feature>
<feature type="domain" description="RING-type" evidence="8">
    <location>
        <begin position="6"/>
        <end position="47"/>
    </location>
</feature>
<evidence type="ECO:0000256" key="3">
    <source>
        <dbReference type="ARBA" id="ARBA00022833"/>
    </source>
</evidence>
<evidence type="ECO:0000313" key="10">
    <source>
        <dbReference type="Proteomes" id="UP001148838"/>
    </source>
</evidence>
<comment type="caution">
    <text evidence="9">The sequence shown here is derived from an EMBL/GenBank/DDBJ whole genome shotgun (WGS) entry which is preliminary data.</text>
</comment>
<evidence type="ECO:0000259" key="8">
    <source>
        <dbReference type="PROSITE" id="PS50089"/>
    </source>
</evidence>
<proteinExistence type="predicted"/>
<dbReference type="Proteomes" id="UP001148838">
    <property type="component" value="Unassembled WGS sequence"/>
</dbReference>
<reference evidence="9 10" key="1">
    <citation type="journal article" date="2022" name="Allergy">
        <title>Genome assembly and annotation of Periplaneta americana reveal a comprehensive cockroach allergen profile.</title>
        <authorList>
            <person name="Wang L."/>
            <person name="Xiong Q."/>
            <person name="Saelim N."/>
            <person name="Wang L."/>
            <person name="Nong W."/>
            <person name="Wan A.T."/>
            <person name="Shi M."/>
            <person name="Liu X."/>
            <person name="Cao Q."/>
            <person name="Hui J.H.L."/>
            <person name="Sookrung N."/>
            <person name="Leung T.F."/>
            <person name="Tungtrongchitr A."/>
            <person name="Tsui S.K.W."/>
        </authorList>
    </citation>
    <scope>NUCLEOTIDE SEQUENCE [LARGE SCALE GENOMIC DNA]</scope>
    <source>
        <strain evidence="9">PWHHKU_190912</strain>
    </source>
</reference>
<dbReference type="PANTHER" id="PTHR22663:SF17">
    <property type="entry name" value="RING FINGER PROTEIN NARYA-RELATED"/>
    <property type="match status" value="1"/>
</dbReference>
<dbReference type="Pfam" id="PF14634">
    <property type="entry name" value="zf-RING_5"/>
    <property type="match status" value="1"/>
</dbReference>
<protein>
    <recommendedName>
        <fullName evidence="8">RING-type domain-containing protein</fullName>
    </recommendedName>
</protein>
<evidence type="ECO:0000256" key="5">
    <source>
        <dbReference type="PROSITE-ProRule" id="PRU00175"/>
    </source>
</evidence>
<keyword evidence="2 5" id="KW-0863">Zinc-finger</keyword>
<evidence type="ECO:0000256" key="4">
    <source>
        <dbReference type="ARBA" id="ARBA00023254"/>
    </source>
</evidence>
<dbReference type="SUPFAM" id="SSF57850">
    <property type="entry name" value="RING/U-box"/>
    <property type="match status" value="1"/>
</dbReference>
<feature type="compositionally biased region" description="Polar residues" evidence="7">
    <location>
        <begin position="226"/>
        <end position="262"/>
    </location>
</feature>
<keyword evidence="3" id="KW-0862">Zinc</keyword>
<evidence type="ECO:0000256" key="1">
    <source>
        <dbReference type="ARBA" id="ARBA00022723"/>
    </source>
</evidence>
<keyword evidence="4" id="KW-0469">Meiosis</keyword>
<feature type="coiled-coil region" evidence="6">
    <location>
        <begin position="102"/>
        <end position="136"/>
    </location>
</feature>
<sequence>MDFIHCNSCFLLPSQPNGKNLSLTSCGHVYCENCIKPGVMKKCTVCDSTFTTIPLNSELRADIQEYFKSTEDVLKRALEITTFQGGHRKRIMSYFNSVVIKYKAAKREIVRLTTVNRKLEKENIEMKQQLAYYKQKEQKFISPVPNYSSQPNHTNATPLLIANPKNMGFSSNRIPLSQNSTFSMIQQSTWGTPRRLTLRKVSPSTSGSSTLSSLSPSTPRNILSYPGQQRGKSNYSSFSNTPTSGASSHTPESLTRSPLISETRSHSGLYKYGSINNTSKMISSLTLTQKPCRENYSNPDVNSISSSGRGCLLNLGSVTRNTTHPANITSSNPMKFTITPSAGKSE</sequence>
<gene>
    <name evidence="9" type="ORF">ANN_08146</name>
</gene>
<keyword evidence="1" id="KW-0479">Metal-binding</keyword>
<accession>A0ABQ8T266</accession>
<evidence type="ECO:0000256" key="6">
    <source>
        <dbReference type="SAM" id="Coils"/>
    </source>
</evidence>
<dbReference type="EMBL" id="JAJSOF020000017">
    <property type="protein sequence ID" value="KAJ4440015.1"/>
    <property type="molecule type" value="Genomic_DNA"/>
</dbReference>
<dbReference type="InterPro" id="IPR017907">
    <property type="entry name" value="Znf_RING_CS"/>
</dbReference>
<dbReference type="PROSITE" id="PS50089">
    <property type="entry name" value="ZF_RING_2"/>
    <property type="match status" value="1"/>
</dbReference>
<keyword evidence="6" id="KW-0175">Coiled coil</keyword>